<protein>
    <submittedName>
        <fullName evidence="2">Membrane protein</fullName>
    </submittedName>
</protein>
<feature type="transmembrane region" description="Helical" evidence="1">
    <location>
        <begin position="63"/>
        <end position="84"/>
    </location>
</feature>
<evidence type="ECO:0000313" key="3">
    <source>
        <dbReference type="Proteomes" id="UP000503820"/>
    </source>
</evidence>
<feature type="transmembrane region" description="Helical" evidence="1">
    <location>
        <begin position="104"/>
        <end position="126"/>
    </location>
</feature>
<dbReference type="PANTHER" id="PTHR35804:SF1">
    <property type="entry name" value="LYSINE EXPORTER LYSO"/>
    <property type="match status" value="1"/>
</dbReference>
<sequence>MKGSLIILGFFLAGCLSGRLDLLPGWLADGALASYALYALLFLVGMSMGFDTRSWRILRELHVKVLLVPLFVMAGTFAGAAAIWPFLGDMPLRHALGVGAGFGYYSLSSIMISKMVSPVLGSVALLSNIIRELTTLLAAPLLARHFGKLGPVAAGGATSMDTCLPIIVRFSGERYGIIAVFSGMFLTVAVPLLVTFIFS</sequence>
<dbReference type="Proteomes" id="UP000503820">
    <property type="component" value="Unassembled WGS sequence"/>
</dbReference>
<dbReference type="Pfam" id="PF03956">
    <property type="entry name" value="Lys_export"/>
    <property type="match status" value="1"/>
</dbReference>
<accession>A0A7J0BUP3</accession>
<dbReference type="RefSeq" id="WP_174410026.1">
    <property type="nucleotide sequence ID" value="NZ_BLVP01000008.1"/>
</dbReference>
<organism evidence="2 3">
    <name type="scientific">Desulfovibrio psychrotolerans</name>
    <dbReference type="NCBI Taxonomy" id="415242"/>
    <lineage>
        <taxon>Bacteria</taxon>
        <taxon>Pseudomonadati</taxon>
        <taxon>Thermodesulfobacteriota</taxon>
        <taxon>Desulfovibrionia</taxon>
        <taxon>Desulfovibrionales</taxon>
        <taxon>Desulfovibrionaceae</taxon>
        <taxon>Desulfovibrio</taxon>
    </lineage>
</organism>
<dbReference type="AlphaFoldDB" id="A0A7J0BUP3"/>
<name>A0A7J0BUP3_9BACT</name>
<keyword evidence="1" id="KW-0812">Transmembrane</keyword>
<feature type="transmembrane region" description="Helical" evidence="1">
    <location>
        <begin position="33"/>
        <end position="51"/>
    </location>
</feature>
<dbReference type="InterPro" id="IPR005642">
    <property type="entry name" value="LysO"/>
</dbReference>
<dbReference type="GO" id="GO:0005886">
    <property type="term" value="C:plasma membrane"/>
    <property type="evidence" value="ECO:0007669"/>
    <property type="project" value="TreeGrafter"/>
</dbReference>
<gene>
    <name evidence="2" type="ORF">DSM19430T_21110</name>
</gene>
<reference evidence="2 3" key="1">
    <citation type="submission" date="2020-05" db="EMBL/GenBank/DDBJ databases">
        <title>Draft genome sequence of Desulfovibrio psychrotolerans JS1T.</title>
        <authorList>
            <person name="Ueno A."/>
            <person name="Tamazawa S."/>
            <person name="Tamamura S."/>
            <person name="Murakami T."/>
            <person name="Kiyama T."/>
            <person name="Inomata H."/>
            <person name="Amano Y."/>
            <person name="Miyakawa K."/>
            <person name="Tamaki H."/>
            <person name="Naganuma T."/>
            <person name="Kaneko K."/>
        </authorList>
    </citation>
    <scope>NUCLEOTIDE SEQUENCE [LARGE SCALE GENOMIC DNA]</scope>
    <source>
        <strain evidence="2 3">JS1</strain>
    </source>
</reference>
<evidence type="ECO:0000313" key="2">
    <source>
        <dbReference type="EMBL" id="GFM37427.1"/>
    </source>
</evidence>
<evidence type="ECO:0000256" key="1">
    <source>
        <dbReference type="SAM" id="Phobius"/>
    </source>
</evidence>
<feature type="transmembrane region" description="Helical" evidence="1">
    <location>
        <begin position="175"/>
        <end position="198"/>
    </location>
</feature>
<keyword evidence="3" id="KW-1185">Reference proteome</keyword>
<proteinExistence type="predicted"/>
<dbReference type="PROSITE" id="PS51257">
    <property type="entry name" value="PROKAR_LIPOPROTEIN"/>
    <property type="match status" value="1"/>
</dbReference>
<keyword evidence="1" id="KW-1133">Transmembrane helix</keyword>
<keyword evidence="1" id="KW-0472">Membrane</keyword>
<comment type="caution">
    <text evidence="2">The sequence shown here is derived from an EMBL/GenBank/DDBJ whole genome shotgun (WGS) entry which is preliminary data.</text>
</comment>
<dbReference type="EMBL" id="BLVP01000008">
    <property type="protein sequence ID" value="GFM37427.1"/>
    <property type="molecule type" value="Genomic_DNA"/>
</dbReference>
<dbReference type="PANTHER" id="PTHR35804">
    <property type="entry name" value="LYSINE EXPORTER LYSO"/>
    <property type="match status" value="1"/>
</dbReference>
<dbReference type="GO" id="GO:0015661">
    <property type="term" value="F:L-lysine efflux transmembrane transporter activity"/>
    <property type="evidence" value="ECO:0007669"/>
    <property type="project" value="InterPro"/>
</dbReference>